<evidence type="ECO:0000256" key="4">
    <source>
        <dbReference type="SAM" id="MobiDB-lite"/>
    </source>
</evidence>
<dbReference type="GO" id="GO:0000724">
    <property type="term" value="P:double-strand break repair via homologous recombination"/>
    <property type="evidence" value="ECO:0007669"/>
    <property type="project" value="TreeGrafter"/>
</dbReference>
<evidence type="ECO:0000256" key="2">
    <source>
        <dbReference type="ARBA" id="ARBA00022801"/>
    </source>
</evidence>
<dbReference type="Proteomes" id="UP000013776">
    <property type="component" value="Unassembled WGS sequence"/>
</dbReference>
<dbReference type="GO" id="GO:0005634">
    <property type="term" value="C:nucleus"/>
    <property type="evidence" value="ECO:0007669"/>
    <property type="project" value="TreeGrafter"/>
</dbReference>
<dbReference type="GO" id="GO:0016787">
    <property type="term" value="F:hydrolase activity"/>
    <property type="evidence" value="ECO:0007669"/>
    <property type="project" value="UniProtKB-KW"/>
</dbReference>
<dbReference type="Gene3D" id="3.40.50.10810">
    <property type="entry name" value="Tandem AAA-ATPase domain"/>
    <property type="match status" value="1"/>
</dbReference>
<dbReference type="AlphaFoldDB" id="R4XFE2"/>
<dbReference type="SUPFAM" id="SSF52540">
    <property type="entry name" value="P-loop containing nucleoside triphosphate hydrolases"/>
    <property type="match status" value="2"/>
</dbReference>
<keyword evidence="2" id="KW-0378">Hydrolase</keyword>
<feature type="domain" description="Helicase C-terminal" evidence="6">
    <location>
        <begin position="481"/>
        <end position="642"/>
    </location>
</feature>
<dbReference type="CDD" id="cd18793">
    <property type="entry name" value="SF2_C_SNF"/>
    <property type="match status" value="1"/>
</dbReference>
<dbReference type="InterPro" id="IPR050496">
    <property type="entry name" value="SNF2_RAD54_helicase_repair"/>
</dbReference>
<evidence type="ECO:0000259" key="5">
    <source>
        <dbReference type="PROSITE" id="PS51192"/>
    </source>
</evidence>
<dbReference type="InterPro" id="IPR038718">
    <property type="entry name" value="SNF2-like_sf"/>
</dbReference>
<name>R4XFE2_TAPDE</name>
<dbReference type="Gene3D" id="1.20.120.850">
    <property type="entry name" value="SWI2/SNF2 ATPases, N-terminal domain"/>
    <property type="match status" value="1"/>
</dbReference>
<evidence type="ECO:0000259" key="6">
    <source>
        <dbReference type="PROSITE" id="PS51194"/>
    </source>
</evidence>
<proteinExistence type="predicted"/>
<dbReference type="PROSITE" id="PS51192">
    <property type="entry name" value="HELICASE_ATP_BIND_1"/>
    <property type="match status" value="1"/>
</dbReference>
<gene>
    <name evidence="7" type="ORF">TAPDE_003350</name>
</gene>
<dbReference type="Gene3D" id="3.40.50.300">
    <property type="entry name" value="P-loop containing nucleotide triphosphate hydrolases"/>
    <property type="match status" value="1"/>
</dbReference>
<comment type="caution">
    <text evidence="7">The sequence shown here is derived from an EMBL/GenBank/DDBJ whole genome shotgun (WGS) entry which is preliminary data.</text>
</comment>
<dbReference type="InterPro" id="IPR014001">
    <property type="entry name" value="Helicase_ATP-bd"/>
</dbReference>
<dbReference type="GO" id="GO:0007131">
    <property type="term" value="P:reciprocal meiotic recombination"/>
    <property type="evidence" value="ECO:0007669"/>
    <property type="project" value="TreeGrafter"/>
</dbReference>
<dbReference type="Pfam" id="PF00176">
    <property type="entry name" value="SNF2-rel_dom"/>
    <property type="match status" value="1"/>
</dbReference>
<dbReference type="GO" id="GO:0005524">
    <property type="term" value="F:ATP binding"/>
    <property type="evidence" value="ECO:0007669"/>
    <property type="project" value="InterPro"/>
</dbReference>
<dbReference type="PANTHER" id="PTHR45629">
    <property type="entry name" value="SNF2/RAD54 FAMILY MEMBER"/>
    <property type="match status" value="1"/>
</dbReference>
<dbReference type="CDD" id="cd18004">
    <property type="entry name" value="DEXHc_RAD54"/>
    <property type="match status" value="1"/>
</dbReference>
<dbReference type="VEuPathDB" id="FungiDB:TAPDE_003350"/>
<dbReference type="FunFam" id="3.40.50.10810:FF:000020">
    <property type="entry name" value="DNA repair and recombination protein RAD54B"/>
    <property type="match status" value="1"/>
</dbReference>
<dbReference type="SMART" id="SM00490">
    <property type="entry name" value="HELICc"/>
    <property type="match status" value="1"/>
</dbReference>
<feature type="region of interest" description="Disordered" evidence="4">
    <location>
        <begin position="76"/>
        <end position="99"/>
    </location>
</feature>
<dbReference type="eggNOG" id="KOG0390">
    <property type="taxonomic scope" value="Eukaryota"/>
</dbReference>
<keyword evidence="8" id="KW-1185">Reference proteome</keyword>
<evidence type="ECO:0000313" key="8">
    <source>
        <dbReference type="Proteomes" id="UP000013776"/>
    </source>
</evidence>
<feature type="region of interest" description="Disordered" evidence="4">
    <location>
        <begin position="771"/>
        <end position="791"/>
    </location>
</feature>
<dbReference type="PANTHER" id="PTHR45629:SF7">
    <property type="entry name" value="DNA EXCISION REPAIR PROTEIN ERCC-6-RELATED"/>
    <property type="match status" value="1"/>
</dbReference>
<feature type="compositionally biased region" description="Acidic residues" evidence="4">
    <location>
        <begin position="782"/>
        <end position="791"/>
    </location>
</feature>
<keyword evidence="3" id="KW-0067">ATP-binding</keyword>
<reference evidence="7 8" key="1">
    <citation type="journal article" date="2013" name="MBio">
        <title>Genome sequencing of the plant pathogen Taphrina deformans, the causal agent of peach leaf curl.</title>
        <authorList>
            <person name="Cisse O.H."/>
            <person name="Almeida J.M.G.C.F."/>
            <person name="Fonseca A."/>
            <person name="Kumar A.A."/>
            <person name="Salojaervi J."/>
            <person name="Overmyer K."/>
            <person name="Hauser P.M."/>
            <person name="Pagni M."/>
        </authorList>
    </citation>
    <scope>NUCLEOTIDE SEQUENCE [LARGE SCALE GENOMIC DNA]</scope>
    <source>
        <strain evidence="8">PYCC 5710 / ATCC 11124 / CBS 356.35 / IMI 108563 / JCM 9778 / NBRC 8474</strain>
    </source>
</reference>
<feature type="domain" description="Helicase ATP-binding" evidence="5">
    <location>
        <begin position="147"/>
        <end position="317"/>
    </location>
</feature>
<dbReference type="EMBL" id="CAHR02000127">
    <property type="protein sequence ID" value="CCG83171.1"/>
    <property type="molecule type" value="Genomic_DNA"/>
</dbReference>
<keyword evidence="1" id="KW-0547">Nucleotide-binding</keyword>
<protein>
    <submittedName>
        <fullName evidence="7">DsDNA-dependent ATPase</fullName>
    </submittedName>
</protein>
<accession>R4XFE2</accession>
<dbReference type="PROSITE" id="PS51194">
    <property type="entry name" value="HELICASE_CTER"/>
    <property type="match status" value="1"/>
</dbReference>
<dbReference type="STRING" id="1097556.R4XFE2"/>
<dbReference type="InterPro" id="IPR000330">
    <property type="entry name" value="SNF2_N"/>
</dbReference>
<dbReference type="InterPro" id="IPR049730">
    <property type="entry name" value="SNF2/RAD54-like_C"/>
</dbReference>
<dbReference type="InterPro" id="IPR001650">
    <property type="entry name" value="Helicase_C-like"/>
</dbReference>
<dbReference type="InterPro" id="IPR027417">
    <property type="entry name" value="P-loop_NTPase"/>
</dbReference>
<dbReference type="SMART" id="SM00487">
    <property type="entry name" value="DEXDc"/>
    <property type="match status" value="1"/>
</dbReference>
<dbReference type="GO" id="GO:0015616">
    <property type="term" value="F:DNA translocase activity"/>
    <property type="evidence" value="ECO:0007669"/>
    <property type="project" value="TreeGrafter"/>
</dbReference>
<evidence type="ECO:0000313" key="7">
    <source>
        <dbReference type="EMBL" id="CCG83171.1"/>
    </source>
</evidence>
<evidence type="ECO:0000256" key="1">
    <source>
        <dbReference type="ARBA" id="ARBA00022741"/>
    </source>
</evidence>
<dbReference type="Pfam" id="PF00271">
    <property type="entry name" value="Helicase_C"/>
    <property type="match status" value="1"/>
</dbReference>
<organism evidence="7 8">
    <name type="scientific">Taphrina deformans (strain PYCC 5710 / ATCC 11124 / CBS 356.35 / IMI 108563 / JCM 9778 / NBRC 8474)</name>
    <name type="common">Peach leaf curl fungus</name>
    <name type="synonym">Lalaria deformans</name>
    <dbReference type="NCBI Taxonomy" id="1097556"/>
    <lineage>
        <taxon>Eukaryota</taxon>
        <taxon>Fungi</taxon>
        <taxon>Dikarya</taxon>
        <taxon>Ascomycota</taxon>
        <taxon>Taphrinomycotina</taxon>
        <taxon>Taphrinomycetes</taxon>
        <taxon>Taphrinales</taxon>
        <taxon>Taphrinaceae</taxon>
        <taxon>Taphrina</taxon>
    </lineage>
</organism>
<evidence type="ECO:0000256" key="3">
    <source>
        <dbReference type="ARBA" id="ARBA00022840"/>
    </source>
</evidence>
<dbReference type="OrthoDB" id="413460at2759"/>
<sequence length="791" mass="87496">MSAKEIGKGRHKCEAISVGDVLSVGGKECEIEATIEPADYLCGSVFLKTGKVVPATPYTSSKSHVRVPFKNPLLDENIQGKTEGPALTPEARHNPAAPNALVLTRPSDTKSVESGRLMDVVVDPFIGQFLRPHQREGVSFLYDCIMRFKDYNGAGAILADEMGLGKTLQTIALIWTLLKQHFLVDAGALAKKILIVCPVTLTNNWKKEFRKWLGQDRVGVFVVDSKANLRDFLYGKVYQVMIIGYEKLRLVQETDELKNANFDVIICDEGHKLKSANNKAAQAIKSLKTTRRIVLSGTPIQNDLGEFYVMIDFVNPGLLGTYATFKKEFENPILKARSPDATKKDKEKGAARSAELSRLTDLFILRRTSDLLSGYLPAKTEYVVFCKPTALQIKLHEQLLSMPAAKQCLGGQNAAFQLCGITHLRKISNSPGLLSDTVSERTKSSSTLTSPYYQEDDSFLASVQQLARATSASKQSGKLLVLERFLGALRHTKEKIVIVSQFTQTLQILQGLLDSMSLTYCRLDGGTATSKRQSMVESFNRSPASTCFAFLLSAKSGGCGLNLIGASRLVLFDSDWNPSVDLQAMARVHRDGQKRPVFIYRFLTTGMIDEKIYQRQVTKQGLSDSLMDLKSAGSSFSLEELRDLFRCHKDTDCLTHDMLLCHCKHDGQNQVDCNEEDVAEKSSDCDDEDVPVSWMKASQVQQEDIEKTPKQTNMKALRIYNHVGSSLLQNDPDQFEAVVGDDILTTVVRGNSATHGHVSYTFVKKSGLAPSLPEPENVADGLIEEEPDLEL</sequence>